<comment type="caution">
    <text evidence="2">The sequence shown here is derived from an EMBL/GenBank/DDBJ whole genome shotgun (WGS) entry which is preliminary data.</text>
</comment>
<evidence type="ECO:0000313" key="3">
    <source>
        <dbReference type="Proteomes" id="UP000091857"/>
    </source>
</evidence>
<evidence type="ECO:0000313" key="2">
    <source>
        <dbReference type="EMBL" id="OAY57127.1"/>
    </source>
</evidence>
<feature type="chain" id="PRO_5012044910" description="TLC domain-containing protein" evidence="1">
    <location>
        <begin position="18"/>
        <end position="51"/>
    </location>
</feature>
<evidence type="ECO:0000256" key="1">
    <source>
        <dbReference type="SAM" id="SignalP"/>
    </source>
</evidence>
<feature type="signal peptide" evidence="1">
    <location>
        <begin position="1"/>
        <end position="17"/>
    </location>
</feature>
<reference evidence="3" key="1">
    <citation type="journal article" date="2016" name="Nat. Biotechnol.">
        <title>Sequencing wild and cultivated cassava and related species reveals extensive interspecific hybridization and genetic diversity.</title>
        <authorList>
            <person name="Bredeson J.V."/>
            <person name="Lyons J.B."/>
            <person name="Prochnik S.E."/>
            <person name="Wu G.A."/>
            <person name="Ha C.M."/>
            <person name="Edsinger-Gonzales E."/>
            <person name="Grimwood J."/>
            <person name="Schmutz J."/>
            <person name="Rabbi I.Y."/>
            <person name="Egesi C."/>
            <person name="Nauluvula P."/>
            <person name="Lebot V."/>
            <person name="Ndunguru J."/>
            <person name="Mkamilo G."/>
            <person name="Bart R.S."/>
            <person name="Setter T.L."/>
            <person name="Gleadow R.M."/>
            <person name="Kulakow P."/>
            <person name="Ferguson M.E."/>
            <person name="Rounsley S."/>
            <person name="Rokhsar D.S."/>
        </authorList>
    </citation>
    <scope>NUCLEOTIDE SEQUENCE [LARGE SCALE GENOMIC DNA]</scope>
    <source>
        <strain evidence="3">cv. AM560-2</strain>
    </source>
</reference>
<proteinExistence type="predicted"/>
<dbReference type="AlphaFoldDB" id="A0A2C9WD85"/>
<evidence type="ECO:0008006" key="4">
    <source>
        <dbReference type="Google" id="ProtNLM"/>
    </source>
</evidence>
<accession>A0A2C9WD85</accession>
<dbReference type="Proteomes" id="UP000091857">
    <property type="component" value="Chromosome 2"/>
</dbReference>
<dbReference type="Gramene" id="Manes.02G072800.2.v8.1">
    <property type="protein sequence ID" value="Manes.02G072800.2.v8.1.CDS.1"/>
    <property type="gene ID" value="Manes.02G072800.v8.1"/>
</dbReference>
<protein>
    <recommendedName>
        <fullName evidence="4">TLC domain-containing protein</fullName>
    </recommendedName>
</protein>
<dbReference type="EMBL" id="CM004388">
    <property type="protein sequence ID" value="OAY57127.1"/>
    <property type="molecule type" value="Genomic_DNA"/>
</dbReference>
<keyword evidence="3" id="KW-1185">Reference proteome</keyword>
<keyword evidence="1" id="KW-0732">Signal</keyword>
<sequence>MLAVGVLFLLGLAWLHSFWQRGSHSFHAVLHHCTIILVSQIPWSFCHTHIA</sequence>
<name>A0A2C9WD85_MANES</name>
<gene>
    <name evidence="2" type="ORF">MANES_02G072800v8</name>
</gene>
<organism evidence="2 3">
    <name type="scientific">Manihot esculenta</name>
    <name type="common">Cassava</name>
    <name type="synonym">Jatropha manihot</name>
    <dbReference type="NCBI Taxonomy" id="3983"/>
    <lineage>
        <taxon>Eukaryota</taxon>
        <taxon>Viridiplantae</taxon>
        <taxon>Streptophyta</taxon>
        <taxon>Embryophyta</taxon>
        <taxon>Tracheophyta</taxon>
        <taxon>Spermatophyta</taxon>
        <taxon>Magnoliopsida</taxon>
        <taxon>eudicotyledons</taxon>
        <taxon>Gunneridae</taxon>
        <taxon>Pentapetalae</taxon>
        <taxon>rosids</taxon>
        <taxon>fabids</taxon>
        <taxon>Malpighiales</taxon>
        <taxon>Euphorbiaceae</taxon>
        <taxon>Crotonoideae</taxon>
        <taxon>Manihoteae</taxon>
        <taxon>Manihot</taxon>
    </lineage>
</organism>